<name>A0A2R4XMR1_9BURK</name>
<sequence length="393" mass="45398">MRRWDRGDLLRDCLGDTLADDVSDESSVTERFPLRVPLKGPRASNITENFQGVRNWVTRLTGTTAPIRIEWAEVRNRVQGSQRLPVAVWIDSLEQALRWLGKEREAARFKELVHLTQHQIPALTAWMRRHPLRVLDLAQDWVRLLSVVQWLHEHPRPAIYLRQVDIAGVHTKFLEAHRSVLIELLDIVLSPAQIDIAQTGVGRFASRYGFREKPVRIRFRVLDPGMEMFPGIKSPDVTLDAGSFARLRLDLQRVIITENEVNFLALPAMPATLAMFGSGYGWESLAEVEWLHECVMDYWGDVDTHGFAILDRLRAFCPHVRSVLMDRDTLMAHKPYWVQEPRPFLADLHRLTRDELALFDDLRDNRLGQSVRLEQELVGYEWAQIRLMGRSPG</sequence>
<dbReference type="Pfam" id="PF09983">
    <property type="entry name" value="JetD_C"/>
    <property type="match status" value="1"/>
</dbReference>
<dbReference type="PIRSF" id="PIRSF028408">
    <property type="entry name" value="UCP028408"/>
    <property type="match status" value="1"/>
</dbReference>
<proteinExistence type="predicted"/>
<feature type="domain" description="DUF3322" evidence="2">
    <location>
        <begin position="2"/>
        <end position="186"/>
    </location>
</feature>
<organism evidence="3 4">
    <name type="scientific">Orrella marina</name>
    <dbReference type="NCBI Taxonomy" id="2163011"/>
    <lineage>
        <taxon>Bacteria</taxon>
        <taxon>Pseudomonadati</taxon>
        <taxon>Pseudomonadota</taxon>
        <taxon>Betaproteobacteria</taxon>
        <taxon>Burkholderiales</taxon>
        <taxon>Alcaligenaceae</taxon>
        <taxon>Orrella</taxon>
    </lineage>
</organism>
<evidence type="ECO:0000313" key="4">
    <source>
        <dbReference type="Proteomes" id="UP000244571"/>
    </source>
</evidence>
<dbReference type="Proteomes" id="UP000244571">
    <property type="component" value="Chromosome"/>
</dbReference>
<protein>
    <recommendedName>
        <fullName evidence="5">Wadjet protein JetD C-terminal domain-containing protein</fullName>
    </recommendedName>
</protein>
<dbReference type="Pfam" id="PF11795">
    <property type="entry name" value="DUF3322"/>
    <property type="match status" value="1"/>
</dbReference>
<dbReference type="AlphaFoldDB" id="A0A2R4XMR1"/>
<keyword evidence="4" id="KW-1185">Reference proteome</keyword>
<evidence type="ECO:0000259" key="2">
    <source>
        <dbReference type="Pfam" id="PF11795"/>
    </source>
</evidence>
<gene>
    <name evidence="3" type="ORF">DBV39_16720</name>
</gene>
<reference evidence="3 4" key="1">
    <citation type="submission" date="2018-04" db="EMBL/GenBank/DDBJ databases">
        <title>Bordetella sp. HZ20 isolated from seawater.</title>
        <authorList>
            <person name="Sun C."/>
        </authorList>
    </citation>
    <scope>NUCLEOTIDE SEQUENCE [LARGE SCALE GENOMIC DNA]</scope>
    <source>
        <strain evidence="3 4">HZ20</strain>
    </source>
</reference>
<dbReference type="InterPro" id="IPR024534">
    <property type="entry name" value="JetD_C"/>
</dbReference>
<evidence type="ECO:0008006" key="5">
    <source>
        <dbReference type="Google" id="ProtNLM"/>
    </source>
</evidence>
<dbReference type="InterPro" id="IPR014544">
    <property type="entry name" value="UCP028408"/>
</dbReference>
<evidence type="ECO:0000259" key="1">
    <source>
        <dbReference type="Pfam" id="PF09983"/>
    </source>
</evidence>
<dbReference type="InterPro" id="IPR024537">
    <property type="entry name" value="DUF3322"/>
</dbReference>
<dbReference type="EMBL" id="CP028901">
    <property type="protein sequence ID" value="AWB35100.1"/>
    <property type="molecule type" value="Genomic_DNA"/>
</dbReference>
<dbReference type="KEGG" id="boz:DBV39_16720"/>
<evidence type="ECO:0000313" key="3">
    <source>
        <dbReference type="EMBL" id="AWB35100.1"/>
    </source>
</evidence>
<accession>A0A2R4XMR1</accession>
<dbReference type="OrthoDB" id="322908at2"/>
<feature type="domain" description="Wadjet protein JetD C-terminal" evidence="1">
    <location>
        <begin position="209"/>
        <end position="384"/>
    </location>
</feature>